<dbReference type="InterPro" id="IPR044974">
    <property type="entry name" value="Disease_R_plants"/>
</dbReference>
<evidence type="ECO:0000256" key="4">
    <source>
        <dbReference type="ARBA" id="ARBA00022741"/>
    </source>
</evidence>
<dbReference type="OrthoDB" id="599337at2759"/>
<dbReference type="PANTHER" id="PTHR23155:SF1116">
    <property type="entry name" value="OS12G0273300 PROTEIN"/>
    <property type="match status" value="1"/>
</dbReference>
<evidence type="ECO:0000256" key="3">
    <source>
        <dbReference type="ARBA" id="ARBA00022737"/>
    </source>
</evidence>
<evidence type="ECO:0000259" key="10">
    <source>
        <dbReference type="Pfam" id="PF23598"/>
    </source>
</evidence>
<evidence type="ECO:0000256" key="6">
    <source>
        <dbReference type="ARBA" id="ARBA00023054"/>
    </source>
</evidence>
<dbReference type="InterPro" id="IPR002182">
    <property type="entry name" value="NB-ARC"/>
</dbReference>
<dbReference type="Pfam" id="PF23559">
    <property type="entry name" value="WHD_DRP"/>
    <property type="match status" value="1"/>
</dbReference>
<dbReference type="Proteomes" id="UP001164776">
    <property type="component" value="Unassembled WGS sequence"/>
</dbReference>
<dbReference type="GO" id="GO:0009626">
    <property type="term" value="P:plant-type hypersensitive response"/>
    <property type="evidence" value="ECO:0007669"/>
    <property type="project" value="UniProtKB-ARBA"/>
</dbReference>
<dbReference type="InterPro" id="IPR041118">
    <property type="entry name" value="Rx_N"/>
</dbReference>
<dbReference type="InterPro" id="IPR036388">
    <property type="entry name" value="WH-like_DNA-bd_sf"/>
</dbReference>
<feature type="domain" description="Disease resistance N-terminal" evidence="8">
    <location>
        <begin position="7"/>
        <end position="95"/>
    </location>
</feature>
<name>A0A9W7XCH4_9POAL</name>
<dbReference type="GO" id="GO:0042742">
    <property type="term" value="P:defense response to bacterium"/>
    <property type="evidence" value="ECO:0007669"/>
    <property type="project" value="UniProtKB-ARBA"/>
</dbReference>
<keyword evidence="6" id="KW-0175">Coiled coil</keyword>
<dbReference type="SUPFAM" id="SSF52540">
    <property type="entry name" value="P-loop containing nucleoside triphosphate hydrolases"/>
    <property type="match status" value="1"/>
</dbReference>
<dbReference type="GO" id="GO:0043531">
    <property type="term" value="F:ADP binding"/>
    <property type="evidence" value="ECO:0007669"/>
    <property type="project" value="InterPro"/>
</dbReference>
<dbReference type="Gene3D" id="3.40.50.300">
    <property type="entry name" value="P-loop containing nucleotide triphosphate hydrolases"/>
    <property type="match status" value="1"/>
</dbReference>
<dbReference type="PANTHER" id="PTHR23155">
    <property type="entry name" value="DISEASE RESISTANCE PROTEIN RP"/>
    <property type="match status" value="1"/>
</dbReference>
<dbReference type="Pfam" id="PF18052">
    <property type="entry name" value="Rx_N"/>
    <property type="match status" value="1"/>
</dbReference>
<feature type="domain" description="Disease resistance protein winged helix" evidence="9">
    <location>
        <begin position="441"/>
        <end position="513"/>
    </location>
</feature>
<keyword evidence="4" id="KW-0547">Nucleotide-binding</keyword>
<dbReference type="CDD" id="cd14798">
    <property type="entry name" value="RX-CC_like"/>
    <property type="match status" value="1"/>
</dbReference>
<dbReference type="PRINTS" id="PR00364">
    <property type="entry name" value="DISEASERSIST"/>
</dbReference>
<feature type="domain" description="Disease resistance R13L4/SHOC-2-like LRR" evidence="10">
    <location>
        <begin position="563"/>
        <end position="821"/>
    </location>
</feature>
<evidence type="ECO:0000313" key="12">
    <source>
        <dbReference type="Proteomes" id="UP001164776"/>
    </source>
</evidence>
<dbReference type="AlphaFoldDB" id="A0A9W7XCH4"/>
<dbReference type="InterPro" id="IPR027417">
    <property type="entry name" value="P-loop_NTPase"/>
</dbReference>
<evidence type="ECO:0000259" key="7">
    <source>
        <dbReference type="Pfam" id="PF00931"/>
    </source>
</evidence>
<dbReference type="InterPro" id="IPR042197">
    <property type="entry name" value="Apaf_helical"/>
</dbReference>
<protein>
    <submittedName>
        <fullName evidence="11">Uncharacterized protein</fullName>
    </submittedName>
</protein>
<dbReference type="InterPro" id="IPR055414">
    <property type="entry name" value="LRR_R13L4/SHOC2-like"/>
</dbReference>
<evidence type="ECO:0000256" key="2">
    <source>
        <dbReference type="ARBA" id="ARBA00022614"/>
    </source>
</evidence>
<dbReference type="EMBL" id="MU629496">
    <property type="protein sequence ID" value="KAJ1256595.1"/>
    <property type="molecule type" value="Genomic_DNA"/>
</dbReference>
<dbReference type="Gene3D" id="1.10.8.430">
    <property type="entry name" value="Helical domain of apoptotic protease-activating factors"/>
    <property type="match status" value="1"/>
</dbReference>
<dbReference type="InterPro" id="IPR038005">
    <property type="entry name" value="RX-like_CC"/>
</dbReference>
<sequence length="870" mass="98018">MDIATGAIGSILSKIADLLQSEYMRQTGVKEQIVSLTKELKSAQTFLQEIDQVPPDQLDEQVKIYASEVREASYDMEDILDTFLVRVRGPDPIKKKRKKLIKRLEEKMATLFSKTAARHNIAGAISDIMKRLQEATERRGRYTVDNFVTRPSPSSVVDPRLAVMYKHVTQLIGIEKSRDELASLLSSQLGNEMSDNKLKIVVSVVGVGGLGKTTLAKAVYEDLKGQFSCWAFVPIGRNPDLKKIVRDILIDLNKDKYMDPKYTVLDERQLIDELRVVLEGKRYFIVIDDVWDIKSWEAINKCALVENNNGSRIIVTTRNSEVATGDRHHQYKLQPLSGNNSKRLFYTRIFGGEDKCPENQREKLSELAETILKKCGGVPLAIITMASYLVHKSMEEWLEVCNSIGFCGKDEKQTNDTEWILSLSYYDLPSHLKTCLLYLSVFPEDHLISKDALIWMWIAEGFVDNGKPGAGLFEIGEGYFNELINRSLIQPVEEEDSMIVEGCRVHDMILDLICSLSHEANFAIVLDSGDGTSTGSNVPRRLALQNRRIEDTPPGNCTDTARARSLIAFSCRFVPRVQFERFKILRVLHLDGCGYTDFDKHVGDLHHLRCLGLVRLYIPLDLPKEIGELKFLRVLYLDVYGLLPSSVGMLTQLVCLRAPRMNLPSGVIKDLTSLQELRISKPGPDHRSIGQFVEDLRNLNELRVLEMRVWDMDERMQSDLLTSVGGLHKLQHLELGTRGDNEGLRSCIRSSHLPNRITHLSLTVLSLSEQGLQIIGGLPELCYLWLYTPRGRATLTGTTTAGGGYFHNLRSCILIVSTCQFLVNEDGSSVSFTLWDGTRNGAPTFSTKKKLLQSSRKRRYAEPGSALLYG</sequence>
<dbReference type="Gene3D" id="1.20.5.4130">
    <property type="match status" value="1"/>
</dbReference>
<evidence type="ECO:0000256" key="5">
    <source>
        <dbReference type="ARBA" id="ARBA00022821"/>
    </source>
</evidence>
<dbReference type="Pfam" id="PF00931">
    <property type="entry name" value="NB-ARC"/>
    <property type="match status" value="1"/>
</dbReference>
<dbReference type="GO" id="GO:0002758">
    <property type="term" value="P:innate immune response-activating signaling pathway"/>
    <property type="evidence" value="ECO:0007669"/>
    <property type="project" value="UniProtKB-ARBA"/>
</dbReference>
<evidence type="ECO:0000313" key="11">
    <source>
        <dbReference type="EMBL" id="KAJ1256595.1"/>
    </source>
</evidence>
<dbReference type="Gene3D" id="3.80.10.10">
    <property type="entry name" value="Ribonuclease Inhibitor"/>
    <property type="match status" value="1"/>
</dbReference>
<dbReference type="Pfam" id="PF23598">
    <property type="entry name" value="LRR_14"/>
    <property type="match status" value="1"/>
</dbReference>
<keyword evidence="5" id="KW-0611">Plant defense</keyword>
<accession>A0A9W7XCH4</accession>
<comment type="similarity">
    <text evidence="1">Belongs to the disease resistance NB-LRR family.</text>
</comment>
<dbReference type="Gene3D" id="1.10.10.10">
    <property type="entry name" value="Winged helix-like DNA-binding domain superfamily/Winged helix DNA-binding domain"/>
    <property type="match status" value="1"/>
</dbReference>
<dbReference type="FunFam" id="1.10.10.10:FF:000322">
    <property type="entry name" value="Probable disease resistance protein At1g63360"/>
    <property type="match status" value="1"/>
</dbReference>
<organism evidence="11 12">
    <name type="scientific">Paspalum vaginatum</name>
    <name type="common">seashore paspalum</name>
    <dbReference type="NCBI Taxonomy" id="158149"/>
    <lineage>
        <taxon>Eukaryota</taxon>
        <taxon>Viridiplantae</taxon>
        <taxon>Streptophyta</taxon>
        <taxon>Embryophyta</taxon>
        <taxon>Tracheophyta</taxon>
        <taxon>Spermatophyta</taxon>
        <taxon>Magnoliopsida</taxon>
        <taxon>Liliopsida</taxon>
        <taxon>Poales</taxon>
        <taxon>Poaceae</taxon>
        <taxon>PACMAD clade</taxon>
        <taxon>Panicoideae</taxon>
        <taxon>Andropogonodae</taxon>
        <taxon>Paspaleae</taxon>
        <taxon>Paspalinae</taxon>
        <taxon>Paspalum</taxon>
    </lineage>
</organism>
<dbReference type="InterPro" id="IPR058922">
    <property type="entry name" value="WHD_DRP"/>
</dbReference>
<reference evidence="11 12" key="1">
    <citation type="submission" date="2022-10" db="EMBL/GenBank/DDBJ databases">
        <title>WGS assembly of Paspalum vaginatum 540-79.</title>
        <authorList>
            <person name="Sun G."/>
            <person name="Wase N."/>
            <person name="Shu S."/>
            <person name="Jenkins J."/>
            <person name="Zhou B."/>
            <person name="Torres-Rodriguez J."/>
            <person name="Chen C."/>
            <person name="Sandor L."/>
            <person name="Plott C."/>
            <person name="Yoshinga Y."/>
            <person name="Daum C."/>
            <person name="Qi P."/>
            <person name="Barry K."/>
            <person name="Lipzen A."/>
            <person name="Berry L."/>
            <person name="Pedersen C."/>
            <person name="Gottilla T."/>
            <person name="Foltz A."/>
            <person name="Yu H."/>
            <person name="O'Malley R."/>
            <person name="Zhang C."/>
            <person name="Devos K."/>
            <person name="Sigmon B."/>
            <person name="Yu B."/>
            <person name="Obata T."/>
            <person name="Schmutz J."/>
            <person name="Schnable J."/>
        </authorList>
    </citation>
    <scope>NUCLEOTIDE SEQUENCE [LARGE SCALE GENOMIC DNA]</scope>
    <source>
        <strain evidence="12">cv. 540-79</strain>
    </source>
</reference>
<keyword evidence="3" id="KW-0677">Repeat</keyword>
<comment type="caution">
    <text evidence="11">The sequence shown here is derived from an EMBL/GenBank/DDBJ whole genome shotgun (WGS) entry which is preliminary data.</text>
</comment>
<proteinExistence type="inferred from homology"/>
<dbReference type="InterPro" id="IPR032675">
    <property type="entry name" value="LRR_dom_sf"/>
</dbReference>
<keyword evidence="12" id="KW-1185">Reference proteome</keyword>
<evidence type="ECO:0000256" key="1">
    <source>
        <dbReference type="ARBA" id="ARBA00008894"/>
    </source>
</evidence>
<dbReference type="SUPFAM" id="SSF52047">
    <property type="entry name" value="RNI-like"/>
    <property type="match status" value="1"/>
</dbReference>
<evidence type="ECO:0000259" key="8">
    <source>
        <dbReference type="Pfam" id="PF18052"/>
    </source>
</evidence>
<gene>
    <name evidence="11" type="ORF">BS78_K340800</name>
</gene>
<evidence type="ECO:0000259" key="9">
    <source>
        <dbReference type="Pfam" id="PF23559"/>
    </source>
</evidence>
<keyword evidence="2" id="KW-0433">Leucine-rich repeat</keyword>
<feature type="domain" description="NB-ARC" evidence="7">
    <location>
        <begin position="192"/>
        <end position="350"/>
    </location>
</feature>